<evidence type="ECO:0000313" key="25">
    <source>
        <dbReference type="Proteomes" id="UP000310997"/>
    </source>
</evidence>
<dbReference type="EMBL" id="LR216058">
    <property type="protein sequence ID" value="VFI31312.1"/>
    <property type="molecule type" value="Genomic_DNA"/>
</dbReference>
<protein>
    <submittedName>
        <fullName evidence="17">Circular bacteriocin, circularin A/uberolysin family</fullName>
    </submittedName>
    <submittedName>
        <fullName evidence="7">Membrane protein</fullName>
    </submittedName>
</protein>
<dbReference type="InterPro" id="IPR020038">
    <property type="entry name" value="Circ_bacteriocin"/>
</dbReference>
<evidence type="ECO:0000313" key="29">
    <source>
        <dbReference type="Proteomes" id="UP000437160"/>
    </source>
</evidence>
<evidence type="ECO:0000313" key="14">
    <source>
        <dbReference type="EMBL" id="MTV99695.1"/>
    </source>
</evidence>
<dbReference type="EMBL" id="WNHS01000022">
    <property type="protein sequence ID" value="MTW24531.1"/>
    <property type="molecule type" value="Genomic_DNA"/>
</dbReference>
<evidence type="ECO:0000313" key="23">
    <source>
        <dbReference type="Proteomes" id="UP000045541"/>
    </source>
</evidence>
<dbReference type="AlphaFoldDB" id="A0A064BYD8"/>
<keyword evidence="6" id="KW-0812">Transmembrane</keyword>
<keyword evidence="3" id="KW-0929">Antimicrobial</keyword>
<reference evidence="29 30" key="4">
    <citation type="submission" date="2019-11" db="EMBL/GenBank/DDBJ databases">
        <title>Growth characteristics of pneumococcus vary with the chemical composition of the capsule and with environmental conditions.</title>
        <authorList>
            <person name="Tothpal A."/>
            <person name="Desobry K."/>
            <person name="Joshi S."/>
            <person name="Wyllie A.L."/>
            <person name="Weinberger D.M."/>
        </authorList>
    </citation>
    <scope>NUCLEOTIDE SEQUENCE [LARGE SCALE GENOMIC DNA]</scope>
    <source>
        <strain evidence="9">Pnumococcus09N</strain>
        <strain evidence="30">pnumococcus09N</strain>
        <strain evidence="11">Pnumococcus10A</strain>
        <strain evidence="13">Pnumococcus15C</strain>
        <strain evidence="32">pnumococcus15C</strain>
        <strain evidence="10">Pnumococcus19F</strain>
        <strain evidence="29 33">pnumococcus19F</strain>
        <strain evidence="15">Pnumococcus23A</strain>
        <strain evidence="34">pnumococcus23A</strain>
        <strain evidence="31">pnumococcus35B</strain>
        <strain evidence="12">Pnumococcus35B</strain>
    </source>
</reference>
<evidence type="ECO:0000313" key="22">
    <source>
        <dbReference type="Proteomes" id="UP000040910"/>
    </source>
</evidence>
<dbReference type="GO" id="GO:0005576">
    <property type="term" value="C:extracellular region"/>
    <property type="evidence" value="ECO:0007669"/>
    <property type="project" value="UniProtKB-SubCell"/>
</dbReference>
<dbReference type="Proteomes" id="UP000729182">
    <property type="component" value="Unassembled WGS sequence"/>
</dbReference>
<evidence type="ECO:0000256" key="2">
    <source>
        <dbReference type="ARBA" id="ARBA00022525"/>
    </source>
</evidence>
<dbReference type="Proteomes" id="UP000476212">
    <property type="component" value="Unassembled WGS sequence"/>
</dbReference>
<dbReference type="EMBL" id="WNHQ01000835">
    <property type="protein sequence ID" value="MTV74097.1"/>
    <property type="molecule type" value="Genomic_DNA"/>
</dbReference>
<evidence type="ECO:0000313" key="31">
    <source>
        <dbReference type="Proteomes" id="UP000469505"/>
    </source>
</evidence>
<dbReference type="Proteomes" id="UP000490982">
    <property type="component" value="Unassembled WGS sequence"/>
</dbReference>
<evidence type="ECO:0000313" key="7">
    <source>
        <dbReference type="EMBL" id="CIV54862.1"/>
    </source>
</evidence>
<dbReference type="OrthoDB" id="9901681at2"/>
<dbReference type="EMBL" id="CAAXWD010000001">
    <property type="protein sequence ID" value="VQC96843.1"/>
    <property type="molecule type" value="Genomic_DNA"/>
</dbReference>
<dbReference type="Gene3D" id="1.20.225.10">
    <property type="entry name" value="Bacteriocin AS-48"/>
    <property type="match status" value="1"/>
</dbReference>
<evidence type="ECO:0000313" key="34">
    <source>
        <dbReference type="Proteomes" id="UP000490982"/>
    </source>
</evidence>
<dbReference type="GO" id="GO:0042742">
    <property type="term" value="P:defense response to bacterium"/>
    <property type="evidence" value="ECO:0007669"/>
    <property type="project" value="UniProtKB-KW"/>
</dbReference>
<organism evidence="17 26">
    <name type="scientific">Streptococcus pneumoniae</name>
    <dbReference type="NCBI Taxonomy" id="1313"/>
    <lineage>
        <taxon>Bacteria</taxon>
        <taxon>Bacillati</taxon>
        <taxon>Bacillota</taxon>
        <taxon>Bacilli</taxon>
        <taxon>Lactobacillales</taxon>
        <taxon>Streptococcaceae</taxon>
        <taxon>Streptococcus</taxon>
    </lineage>
</organism>
<dbReference type="Proteomes" id="UP000320896">
    <property type="component" value="Unassembled WGS sequence"/>
</dbReference>
<reference evidence="26 27" key="3">
    <citation type="submission" date="2019-07" db="EMBL/GenBank/DDBJ databases">
        <authorList>
            <person name="Mohale T."/>
        </authorList>
    </citation>
    <scope>NUCLEOTIDE SEQUENCE [LARGE SCALE GENOMIC DNA]</scope>
    <source>
        <strain evidence="16 27">NTPn 126</strain>
        <strain evidence="17 26">NTPn 59</strain>
    </source>
</reference>
<dbReference type="Proteomes" id="UP000467349">
    <property type="component" value="Unassembled WGS sequence"/>
</dbReference>
<reference evidence="22 23" key="1">
    <citation type="submission" date="2015-03" db="EMBL/GenBank/DDBJ databases">
        <authorList>
            <consortium name="Pathogen Informatics"/>
            <person name="Murphy D."/>
        </authorList>
    </citation>
    <scope>NUCLEOTIDE SEQUENCE [LARGE SCALE GENOMIC DNA]</scope>
    <source>
        <strain evidence="8 23">0310</strain>
        <strain evidence="7">SMRU158</strain>
        <strain evidence="22">type strain: N</strain>
    </source>
</reference>
<dbReference type="OMA" id="NFLDTWS"/>
<dbReference type="EMBL" id="WNHX01000181">
    <property type="protein sequence ID" value="MTV87992.1"/>
    <property type="molecule type" value="Genomic_DNA"/>
</dbReference>
<evidence type="ECO:0000313" key="11">
    <source>
        <dbReference type="EMBL" id="MTV76376.1"/>
    </source>
</evidence>
<evidence type="ECO:0000313" key="13">
    <source>
        <dbReference type="EMBL" id="MTV89639.1"/>
    </source>
</evidence>
<dbReference type="EMBL" id="CABDLL010000004">
    <property type="protein sequence ID" value="VTE37354.1"/>
    <property type="molecule type" value="Genomic_DNA"/>
</dbReference>
<name>A0A064BYD8_STREE</name>
<evidence type="ECO:0000256" key="5">
    <source>
        <dbReference type="ARBA" id="ARBA00023048"/>
    </source>
</evidence>
<dbReference type="InterPro" id="IPR009086">
    <property type="entry name" value="Bacteriocin_AS48"/>
</dbReference>
<dbReference type="EMBL" id="CABCSJ010000005">
    <property type="protein sequence ID" value="VST69806.1"/>
    <property type="molecule type" value="Genomic_DNA"/>
</dbReference>
<evidence type="ECO:0000256" key="3">
    <source>
        <dbReference type="ARBA" id="ARBA00022529"/>
    </source>
</evidence>
<keyword evidence="6" id="KW-1133">Transmembrane helix</keyword>
<dbReference type="EMBL" id="WNIA01000219">
    <property type="protein sequence ID" value="MTV99695.1"/>
    <property type="molecule type" value="Genomic_DNA"/>
</dbReference>
<evidence type="ECO:0000313" key="33">
    <source>
        <dbReference type="Proteomes" id="UP000483094"/>
    </source>
</evidence>
<evidence type="ECO:0000256" key="4">
    <source>
        <dbReference type="ARBA" id="ARBA00023022"/>
    </source>
</evidence>
<evidence type="ECO:0000256" key="6">
    <source>
        <dbReference type="SAM" id="Phobius"/>
    </source>
</evidence>
<dbReference type="Proteomes" id="UP000315060">
    <property type="component" value="Unassembled WGS sequence"/>
</dbReference>
<evidence type="ECO:0000313" key="10">
    <source>
        <dbReference type="EMBL" id="MTV74097.1"/>
    </source>
</evidence>
<dbReference type="Proteomes" id="UP000469505">
    <property type="component" value="Unassembled WGS sequence"/>
</dbReference>
<proteinExistence type="predicted"/>
<comment type="subcellular location">
    <subcellularLocation>
        <location evidence="1">Secreted</location>
    </subcellularLocation>
</comment>
<keyword evidence="4" id="KW-0044">Antibiotic</keyword>
<dbReference type="EMBL" id="WNHU01000011">
    <property type="protein sequence ID" value="MTV42682.1"/>
    <property type="molecule type" value="Genomic_DNA"/>
</dbReference>
<evidence type="ECO:0000313" key="17">
    <source>
        <dbReference type="EMBL" id="TVX64020.1"/>
    </source>
</evidence>
<dbReference type="GO" id="GO:0031640">
    <property type="term" value="P:killing of cells of another organism"/>
    <property type="evidence" value="ECO:0007669"/>
    <property type="project" value="UniProtKB-KW"/>
</dbReference>
<dbReference type="Proteomes" id="UP000405447">
    <property type="component" value="Unassembled WGS sequence"/>
</dbReference>
<feature type="transmembrane region" description="Helical" evidence="6">
    <location>
        <begin position="55"/>
        <end position="87"/>
    </location>
</feature>
<dbReference type="EMBL" id="VMYC01000416">
    <property type="protein sequence ID" value="TVX64020.1"/>
    <property type="molecule type" value="Genomic_DNA"/>
</dbReference>
<evidence type="ECO:0000313" key="21">
    <source>
        <dbReference type="EMBL" id="VTE37354.1"/>
    </source>
</evidence>
<evidence type="ECO:0000313" key="8">
    <source>
        <dbReference type="EMBL" id="CKJ35161.1"/>
    </source>
</evidence>
<reference evidence="24 25" key="2">
    <citation type="submission" date="2019-04" db="EMBL/GenBank/DDBJ databases">
        <authorList>
            <consortium name="Pathogen Informatics"/>
        </authorList>
    </citation>
    <scope>NUCLEOTIDE SEQUENCE [LARGE SCALE GENOMIC DNA]</scope>
    <source>
        <strain evidence="18">GPS_HK_21-sc-2296565</strain>
        <strain evidence="19 24">GPSC22</strain>
        <strain evidence="20 28">GPSC535</strain>
        <strain evidence="21 25">GPSC559</strain>
    </source>
</reference>
<feature type="transmembrane region" description="Helical" evidence="6">
    <location>
        <begin position="12"/>
        <end position="35"/>
    </location>
</feature>
<evidence type="ECO:0000313" key="32">
    <source>
        <dbReference type="Proteomes" id="UP000476212"/>
    </source>
</evidence>
<dbReference type="Proteomes" id="UP000437160">
    <property type="component" value="Unassembled WGS sequence"/>
</dbReference>
<dbReference type="Proteomes" id="UP000310997">
    <property type="component" value="Unassembled WGS sequence"/>
</dbReference>
<dbReference type="EMBL" id="WNIB01000013">
    <property type="protein sequence ID" value="MTV89639.1"/>
    <property type="molecule type" value="Genomic_DNA"/>
</dbReference>
<evidence type="ECO:0000256" key="1">
    <source>
        <dbReference type="ARBA" id="ARBA00004613"/>
    </source>
</evidence>
<dbReference type="Proteomes" id="UP000483094">
    <property type="component" value="Unassembled WGS sequence"/>
</dbReference>
<keyword evidence="5" id="KW-0078">Bacteriocin</keyword>
<dbReference type="NCBIfam" id="TIGR03651">
    <property type="entry name" value="circ_ocin_uber"/>
    <property type="match status" value="1"/>
</dbReference>
<dbReference type="Proteomes" id="UP000298847">
    <property type="component" value="Unassembled WGS sequence"/>
</dbReference>
<dbReference type="Pfam" id="PF09221">
    <property type="entry name" value="Bacteriocin_IId"/>
    <property type="match status" value="1"/>
</dbReference>
<dbReference type="Proteomes" id="UP000045541">
    <property type="component" value="Unassembled WGS sequence"/>
</dbReference>
<evidence type="ECO:0000313" key="15">
    <source>
        <dbReference type="EMBL" id="MTW24531.1"/>
    </source>
</evidence>
<evidence type="ECO:0000313" key="28">
    <source>
        <dbReference type="Proteomes" id="UP000405447"/>
    </source>
</evidence>
<dbReference type="EMBL" id="WNHN01000009">
    <property type="protein sequence ID" value="MTV76376.1"/>
    <property type="molecule type" value="Genomic_DNA"/>
</dbReference>
<keyword evidence="2" id="KW-0964">Secreted</keyword>
<dbReference type="Proteomes" id="UP000290138">
    <property type="component" value="Chromosome"/>
</dbReference>
<dbReference type="Proteomes" id="UP000040910">
    <property type="component" value="Unassembled WGS sequence"/>
</dbReference>
<evidence type="ECO:0000313" key="20">
    <source>
        <dbReference type="EMBL" id="VST69806.1"/>
    </source>
</evidence>
<evidence type="ECO:0000313" key="12">
    <source>
        <dbReference type="EMBL" id="MTV87992.1"/>
    </source>
</evidence>
<evidence type="ECO:0000313" key="24">
    <source>
        <dbReference type="Proteomes" id="UP000298847"/>
    </source>
</evidence>
<evidence type="ECO:0000313" key="26">
    <source>
        <dbReference type="Proteomes" id="UP000315060"/>
    </source>
</evidence>
<dbReference type="EMBL" id="CKLF01000066">
    <property type="protein sequence ID" value="CIV54862.1"/>
    <property type="molecule type" value="Genomic_DNA"/>
</dbReference>
<evidence type="ECO:0000313" key="19">
    <source>
        <dbReference type="EMBL" id="VQC96843.1"/>
    </source>
</evidence>
<dbReference type="EMBL" id="VMWH01000275">
    <property type="protein sequence ID" value="TVW81143.1"/>
    <property type="molecule type" value="Genomic_DNA"/>
</dbReference>
<sequence>MKSKRMEFHNKFLIVSAMLAVISWLSLGVVSFPMLAGTLGISTKAAATVVNLISAYSTVTAVISIVGAITGVGSIGSGIAATVLYILKKKGAAKAALW</sequence>
<keyword evidence="6" id="KW-0472">Membrane</keyword>
<evidence type="ECO:0000313" key="18">
    <source>
        <dbReference type="EMBL" id="VFI31312.1"/>
    </source>
</evidence>
<evidence type="ECO:0000313" key="27">
    <source>
        <dbReference type="Proteomes" id="UP000320896"/>
    </source>
</evidence>
<evidence type="ECO:0000313" key="9">
    <source>
        <dbReference type="EMBL" id="MTV42682.1"/>
    </source>
</evidence>
<evidence type="ECO:0000313" key="30">
    <source>
        <dbReference type="Proteomes" id="UP000467349"/>
    </source>
</evidence>
<accession>A0A064BYD8</accession>
<dbReference type="EMBL" id="CMWB01000073">
    <property type="protein sequence ID" value="CKJ35161.1"/>
    <property type="molecule type" value="Genomic_DNA"/>
</dbReference>
<evidence type="ECO:0000313" key="16">
    <source>
        <dbReference type="EMBL" id="TVW81143.1"/>
    </source>
</evidence>
<gene>
    <name evidence="17" type="ORF">AZJ28_12655</name>
    <name evidence="16" type="ORF">AZJ70_11620</name>
    <name evidence="7" type="ORF">ERS019316_02265</name>
    <name evidence="8" type="ORF">ERS096071_02167</name>
    <name evidence="11" type="ORF">GM535_03460</name>
    <name evidence="14" type="ORF">GM536_11770</name>
    <name evidence="15" type="ORF">GM537_06675</name>
    <name evidence="10" type="ORF">GM540_08910</name>
    <name evidence="12" type="ORF">GM543_10970</name>
    <name evidence="13" type="ORF">GM544_03770</name>
    <name evidence="9" type="ORF">GM545_03295</name>
    <name evidence="19" type="ORF">SAMEA3354366_00859</name>
    <name evidence="20" type="ORF">SAMEA3389245_01296</name>
    <name evidence="18" type="ORF">SAMEA3431391_00044</name>
    <name evidence="21" type="ORF">SAMEA4038883_00636</name>
</gene>
<dbReference type="RefSeq" id="WP_000837726.1">
    <property type="nucleotide sequence ID" value="NZ_AP026914.1"/>
</dbReference>